<keyword evidence="8" id="KW-1185">Reference proteome</keyword>
<accession>A0A9W8JQK8</accession>
<evidence type="ECO:0000256" key="6">
    <source>
        <dbReference type="SAM" id="Phobius"/>
    </source>
</evidence>
<evidence type="ECO:0000256" key="2">
    <source>
        <dbReference type="ARBA" id="ARBA00022692"/>
    </source>
</evidence>
<dbReference type="EMBL" id="JANKHO010004241">
    <property type="protein sequence ID" value="KAJ3477894.1"/>
    <property type="molecule type" value="Genomic_DNA"/>
</dbReference>
<evidence type="ECO:0000256" key="3">
    <source>
        <dbReference type="ARBA" id="ARBA00022824"/>
    </source>
</evidence>
<proteinExistence type="predicted"/>
<keyword evidence="5 6" id="KW-0472">Membrane</keyword>
<dbReference type="OrthoDB" id="5579088at2759"/>
<evidence type="ECO:0000313" key="8">
    <source>
        <dbReference type="Proteomes" id="UP001148786"/>
    </source>
</evidence>
<dbReference type="Proteomes" id="UP001148786">
    <property type="component" value="Unassembled WGS sequence"/>
</dbReference>
<reference evidence="7" key="1">
    <citation type="submission" date="2022-07" db="EMBL/GenBank/DDBJ databases">
        <title>Genome Sequence of Agrocybe chaxingu.</title>
        <authorList>
            <person name="Buettner E."/>
        </authorList>
    </citation>
    <scope>NUCLEOTIDE SEQUENCE</scope>
    <source>
        <strain evidence="7">MP-N11</strain>
    </source>
</reference>
<evidence type="ECO:0000256" key="4">
    <source>
        <dbReference type="ARBA" id="ARBA00022989"/>
    </source>
</evidence>
<organism evidence="7 8">
    <name type="scientific">Agrocybe chaxingu</name>
    <dbReference type="NCBI Taxonomy" id="84603"/>
    <lineage>
        <taxon>Eukaryota</taxon>
        <taxon>Fungi</taxon>
        <taxon>Dikarya</taxon>
        <taxon>Basidiomycota</taxon>
        <taxon>Agaricomycotina</taxon>
        <taxon>Agaricomycetes</taxon>
        <taxon>Agaricomycetidae</taxon>
        <taxon>Agaricales</taxon>
        <taxon>Agaricineae</taxon>
        <taxon>Strophariaceae</taxon>
        <taxon>Agrocybe</taxon>
    </lineage>
</organism>
<dbReference type="InterPro" id="IPR019388">
    <property type="entry name" value="FIT"/>
</dbReference>
<name>A0A9W8JQK8_9AGAR</name>
<protein>
    <submittedName>
        <fullName evidence="7">Uncharacterized protein</fullName>
    </submittedName>
</protein>
<feature type="transmembrane region" description="Helical" evidence="6">
    <location>
        <begin position="32"/>
        <end position="50"/>
    </location>
</feature>
<evidence type="ECO:0000256" key="1">
    <source>
        <dbReference type="ARBA" id="ARBA00004477"/>
    </source>
</evidence>
<dbReference type="Pfam" id="PF10261">
    <property type="entry name" value="FIT"/>
    <property type="match status" value="1"/>
</dbReference>
<keyword evidence="4 6" id="KW-1133">Transmembrane helix</keyword>
<evidence type="ECO:0000313" key="7">
    <source>
        <dbReference type="EMBL" id="KAJ3477894.1"/>
    </source>
</evidence>
<gene>
    <name evidence="7" type="ORF">NLJ89_g12395</name>
</gene>
<feature type="transmembrane region" description="Helical" evidence="6">
    <location>
        <begin position="6"/>
        <end position="25"/>
    </location>
</feature>
<comment type="caution">
    <text evidence="7">The sequence shown here is derived from an EMBL/GenBank/DDBJ whole genome shotgun (WGS) entry which is preliminary data.</text>
</comment>
<evidence type="ECO:0000256" key="5">
    <source>
        <dbReference type="ARBA" id="ARBA00023136"/>
    </source>
</evidence>
<dbReference type="GO" id="GO:0019915">
    <property type="term" value="P:lipid storage"/>
    <property type="evidence" value="ECO:0007669"/>
    <property type="project" value="InterPro"/>
</dbReference>
<dbReference type="AlphaFoldDB" id="A0A9W8JQK8"/>
<keyword evidence="2 6" id="KW-0812">Transmembrane</keyword>
<keyword evidence="3" id="KW-0256">Endoplasmic reticulum</keyword>
<dbReference type="GO" id="GO:0005789">
    <property type="term" value="C:endoplasmic reticulum membrane"/>
    <property type="evidence" value="ECO:0007669"/>
    <property type="project" value="UniProtKB-SubCell"/>
</dbReference>
<dbReference type="GO" id="GO:0010945">
    <property type="term" value="F:coenzyme A diphosphatase activity"/>
    <property type="evidence" value="ECO:0007669"/>
    <property type="project" value="InterPro"/>
</dbReference>
<comment type="subcellular location">
    <subcellularLocation>
        <location evidence="1">Endoplasmic reticulum membrane</location>
        <topology evidence="1">Multi-pass membrane protein</topology>
    </subcellularLocation>
</comment>
<sequence length="67" mass="7361">MWAVAAQVALVGIWLFAIYTTSVYFHSPFEKFTGYVLGVASFLLTQIPILQFPPEVASTQRAPPASN</sequence>